<dbReference type="InterPro" id="IPR050490">
    <property type="entry name" value="Bact_solute-bd_prot1"/>
</dbReference>
<reference evidence="3" key="1">
    <citation type="journal article" date="2019" name="Int. J. Syst. Evol. Microbiol.">
        <title>The Global Catalogue of Microorganisms (GCM) 10K type strain sequencing project: providing services to taxonomists for standard genome sequencing and annotation.</title>
        <authorList>
            <consortium name="The Broad Institute Genomics Platform"/>
            <consortium name="The Broad Institute Genome Sequencing Center for Infectious Disease"/>
            <person name="Wu L."/>
            <person name="Ma J."/>
        </authorList>
    </citation>
    <scope>NUCLEOTIDE SEQUENCE [LARGE SCALE GENOMIC DNA]</scope>
    <source>
        <strain evidence="3">JCM 18537</strain>
    </source>
</reference>
<evidence type="ECO:0000313" key="3">
    <source>
        <dbReference type="Proteomes" id="UP001501645"/>
    </source>
</evidence>
<sequence>MKRTTLRAGAGIVAASLALGLAGCGLGTGAAGDASTELSDEPVTLRMYWWGGDARHQRTQEVIDLFEEEYPNITVEPEFADWSGYWEKLATATAGKNSPDVVQMDLLYLAEYAGRGSLVELGDYDIDTSGMEDSVRDMGAWDDGLYAVPISTSSMTVAVNTDLLDEIGVPLPDTDGWTYDEYEAWAQQVTQAAPAGVYGGSIMQNGHMLNLFARQHGDQLFDGTQVSIDPATLEAYFQEALDWTKSGAAAPASVFAETSSLALDQLPISTGKVVSSFIYATQVSAYSQASGANIELVELPTIPDGVETYDYFKPGMYWSISSQSEHPAEAAALIDFFLNDPEAVKILGTERGLPALSSTLDIIADDLTPEEVKAVEYSESELPRLGDAPAPLPSGSSDQDALLLRYMQEVLFERTTPADAAEGYIADLQSSIDAAN</sequence>
<evidence type="ECO:0000256" key="1">
    <source>
        <dbReference type="SAM" id="SignalP"/>
    </source>
</evidence>
<gene>
    <name evidence="2" type="ORF">GCM10023351_11780</name>
</gene>
<dbReference type="InterPro" id="IPR006059">
    <property type="entry name" value="SBP"/>
</dbReference>
<dbReference type="PANTHER" id="PTHR43649">
    <property type="entry name" value="ARABINOSE-BINDING PROTEIN-RELATED"/>
    <property type="match status" value="1"/>
</dbReference>
<keyword evidence="1" id="KW-0732">Signal</keyword>
<accession>A0ABP9A071</accession>
<keyword evidence="3" id="KW-1185">Reference proteome</keyword>
<dbReference type="EMBL" id="BAABKO010000002">
    <property type="protein sequence ID" value="GAA4769756.1"/>
    <property type="molecule type" value="Genomic_DNA"/>
</dbReference>
<dbReference type="PANTHER" id="PTHR43649:SF11">
    <property type="entry name" value="ABC TRANSPORTER SUBSTRATE-BINDING PROTEIN YESO-RELATED"/>
    <property type="match status" value="1"/>
</dbReference>
<feature type="chain" id="PRO_5045203607" evidence="1">
    <location>
        <begin position="31"/>
        <end position="436"/>
    </location>
</feature>
<dbReference type="PROSITE" id="PS51257">
    <property type="entry name" value="PROKAR_LIPOPROTEIN"/>
    <property type="match status" value="1"/>
</dbReference>
<evidence type="ECO:0000313" key="2">
    <source>
        <dbReference type="EMBL" id="GAA4769756.1"/>
    </source>
</evidence>
<dbReference type="SUPFAM" id="SSF53850">
    <property type="entry name" value="Periplasmic binding protein-like II"/>
    <property type="match status" value="1"/>
</dbReference>
<dbReference type="RefSeq" id="WP_345437024.1">
    <property type="nucleotide sequence ID" value="NZ_BAABKO010000002.1"/>
</dbReference>
<dbReference type="Pfam" id="PF13416">
    <property type="entry name" value="SBP_bac_8"/>
    <property type="match status" value="1"/>
</dbReference>
<feature type="signal peptide" evidence="1">
    <location>
        <begin position="1"/>
        <end position="30"/>
    </location>
</feature>
<comment type="caution">
    <text evidence="2">The sequence shown here is derived from an EMBL/GenBank/DDBJ whole genome shotgun (WGS) entry which is preliminary data.</text>
</comment>
<name>A0ABP9A071_9MICO</name>
<protein>
    <submittedName>
        <fullName evidence="2">Extracellular solute-binding protein</fullName>
    </submittedName>
</protein>
<dbReference type="Proteomes" id="UP001501645">
    <property type="component" value="Unassembled WGS sequence"/>
</dbReference>
<proteinExistence type="predicted"/>
<organism evidence="2 3">
    <name type="scientific">Microbacterium gilvum</name>
    <dbReference type="NCBI Taxonomy" id="1336204"/>
    <lineage>
        <taxon>Bacteria</taxon>
        <taxon>Bacillati</taxon>
        <taxon>Actinomycetota</taxon>
        <taxon>Actinomycetes</taxon>
        <taxon>Micrococcales</taxon>
        <taxon>Microbacteriaceae</taxon>
        <taxon>Microbacterium</taxon>
    </lineage>
</organism>
<dbReference type="Gene3D" id="3.40.190.10">
    <property type="entry name" value="Periplasmic binding protein-like II"/>
    <property type="match status" value="2"/>
</dbReference>